<dbReference type="AlphaFoldDB" id="A0A059CXC6"/>
<dbReference type="InParanoid" id="A0A059CXC6"/>
<proteinExistence type="predicted"/>
<dbReference type="Gramene" id="KCW82826">
    <property type="protein sequence ID" value="KCW82826"/>
    <property type="gene ID" value="EUGRSUZ_C04194"/>
</dbReference>
<name>A0A059CXC6_EUCGR</name>
<gene>
    <name evidence="2" type="ORF">EUGRSUZ_C04194</name>
</gene>
<evidence type="ECO:0000256" key="1">
    <source>
        <dbReference type="SAM" id="MobiDB-lite"/>
    </source>
</evidence>
<evidence type="ECO:0000313" key="2">
    <source>
        <dbReference type="EMBL" id="KCW82826.1"/>
    </source>
</evidence>
<feature type="region of interest" description="Disordered" evidence="1">
    <location>
        <begin position="28"/>
        <end position="71"/>
    </location>
</feature>
<reference evidence="2" key="1">
    <citation type="submission" date="2013-07" db="EMBL/GenBank/DDBJ databases">
        <title>The genome of Eucalyptus grandis.</title>
        <authorList>
            <person name="Schmutz J."/>
            <person name="Hayes R."/>
            <person name="Myburg A."/>
            <person name="Tuskan G."/>
            <person name="Grattapaglia D."/>
            <person name="Rokhsar D.S."/>
        </authorList>
    </citation>
    <scope>NUCLEOTIDE SEQUENCE</scope>
    <source>
        <tissue evidence="2">Leaf extractions</tissue>
    </source>
</reference>
<organism evidence="2">
    <name type="scientific">Eucalyptus grandis</name>
    <name type="common">Flooded gum</name>
    <dbReference type="NCBI Taxonomy" id="71139"/>
    <lineage>
        <taxon>Eukaryota</taxon>
        <taxon>Viridiplantae</taxon>
        <taxon>Streptophyta</taxon>
        <taxon>Embryophyta</taxon>
        <taxon>Tracheophyta</taxon>
        <taxon>Spermatophyta</taxon>
        <taxon>Magnoliopsida</taxon>
        <taxon>eudicotyledons</taxon>
        <taxon>Gunneridae</taxon>
        <taxon>Pentapetalae</taxon>
        <taxon>rosids</taxon>
        <taxon>malvids</taxon>
        <taxon>Myrtales</taxon>
        <taxon>Myrtaceae</taxon>
        <taxon>Myrtoideae</taxon>
        <taxon>Eucalypteae</taxon>
        <taxon>Eucalyptus</taxon>
    </lineage>
</organism>
<protein>
    <submittedName>
        <fullName evidence="2">Uncharacterized protein</fullName>
    </submittedName>
</protein>
<sequence>MTASSTSYASSTTQNDYFQVHSLASARHANHDINRKNSLKKRNGQQIGLDSRSYKISRATNSVRDYSTDHV</sequence>
<accession>A0A059CXC6</accession>
<dbReference type="EMBL" id="KK198755">
    <property type="protein sequence ID" value="KCW82826.1"/>
    <property type="molecule type" value="Genomic_DNA"/>
</dbReference>